<gene>
    <name evidence="3" type="ORF">RUJ08_22170</name>
</gene>
<sequence>MRKLFAIAMFALSLVGCVSFGNNFDEARLAHVNKGQTTKQEVISLFGEPATTSIDSDGNQMLIWSYSIGNGFGGAKAKVLTIKLHDGKVESYSVAQSKI</sequence>
<evidence type="ECO:0000313" key="3">
    <source>
        <dbReference type="EMBL" id="MDV7044832.1"/>
    </source>
</evidence>
<proteinExistence type="predicted"/>
<comment type="caution">
    <text evidence="3">The sequence shown here is derived from an EMBL/GenBank/DDBJ whole genome shotgun (WGS) entry which is preliminary data.</text>
</comment>
<dbReference type="RefSeq" id="WP_226061743.1">
    <property type="nucleotide sequence ID" value="NZ_JAIZGA010000001.1"/>
</dbReference>
<feature type="signal peptide" evidence="2">
    <location>
        <begin position="1"/>
        <end position="21"/>
    </location>
</feature>
<evidence type="ECO:0000256" key="1">
    <source>
        <dbReference type="ARBA" id="ARBA00022729"/>
    </source>
</evidence>
<protein>
    <recommendedName>
        <fullName evidence="5">Lipoprotein SmpA/OmlA domain-containing protein</fullName>
    </recommendedName>
</protein>
<evidence type="ECO:0000313" key="4">
    <source>
        <dbReference type="Proteomes" id="UP001187868"/>
    </source>
</evidence>
<evidence type="ECO:0000256" key="2">
    <source>
        <dbReference type="SAM" id="SignalP"/>
    </source>
</evidence>
<evidence type="ECO:0008006" key="5">
    <source>
        <dbReference type="Google" id="ProtNLM"/>
    </source>
</evidence>
<dbReference type="Gene3D" id="3.30.1450.10">
    <property type="match status" value="1"/>
</dbReference>
<keyword evidence="1 2" id="KW-0732">Signal</keyword>
<dbReference type="EMBL" id="JAWLLM010000043">
    <property type="protein sequence ID" value="MDV7044832.1"/>
    <property type="molecule type" value="Genomic_DNA"/>
</dbReference>
<name>A0ABU4EPY2_9GAMM</name>
<organism evidence="3 4">
    <name type="scientific">Dickeya solani</name>
    <dbReference type="NCBI Taxonomy" id="1089444"/>
    <lineage>
        <taxon>Bacteria</taxon>
        <taxon>Pseudomonadati</taxon>
        <taxon>Pseudomonadota</taxon>
        <taxon>Gammaproteobacteria</taxon>
        <taxon>Enterobacterales</taxon>
        <taxon>Pectobacteriaceae</taxon>
        <taxon>Dickeya</taxon>
    </lineage>
</organism>
<feature type="chain" id="PRO_5045568017" description="Lipoprotein SmpA/OmlA domain-containing protein" evidence="2">
    <location>
        <begin position="22"/>
        <end position="99"/>
    </location>
</feature>
<accession>A0ABU4EPY2</accession>
<dbReference type="InterPro" id="IPR037873">
    <property type="entry name" value="BamE-like"/>
</dbReference>
<keyword evidence="4" id="KW-1185">Reference proteome</keyword>
<dbReference type="Proteomes" id="UP001187868">
    <property type="component" value="Unassembled WGS sequence"/>
</dbReference>
<dbReference type="PROSITE" id="PS51257">
    <property type="entry name" value="PROKAR_LIPOPROTEIN"/>
    <property type="match status" value="1"/>
</dbReference>
<reference evidence="3 4" key="1">
    <citation type="submission" date="2023-10" db="EMBL/GenBank/DDBJ databases">
        <title>Clonality and diversity in the soft rot Dickeya solani phytopathogen.</title>
        <authorList>
            <person name="Pedron J."/>
            <person name="Van Gijisegem F."/>
            <person name="Portier P."/>
            <person name="Taghouti G."/>
        </authorList>
    </citation>
    <scope>NUCLEOTIDE SEQUENCE [LARGE SCALE GENOMIC DNA]</scope>
    <source>
        <strain evidence="3 4">FVG2-MFV017-A9</strain>
    </source>
</reference>